<dbReference type="AlphaFoldDB" id="A0A8A3PQT0"/>
<dbReference type="InterPro" id="IPR037185">
    <property type="entry name" value="EmrE-like"/>
</dbReference>
<name>A0A8A3PQT0_9HELO</name>
<keyword evidence="2 6" id="KW-0812">Transmembrane</keyword>
<feature type="transmembrane region" description="Helical" evidence="6">
    <location>
        <begin position="408"/>
        <end position="425"/>
    </location>
</feature>
<gene>
    <name evidence="8" type="ORF">DSL72_009329</name>
</gene>
<dbReference type="OrthoDB" id="1436450at2759"/>
<evidence type="ECO:0000256" key="1">
    <source>
        <dbReference type="ARBA" id="ARBA00004141"/>
    </source>
</evidence>
<feature type="transmembrane region" description="Helical" evidence="6">
    <location>
        <begin position="218"/>
        <end position="237"/>
    </location>
</feature>
<keyword evidence="4 6" id="KW-0472">Membrane</keyword>
<keyword evidence="3 6" id="KW-1133">Transmembrane helix</keyword>
<feature type="transmembrane region" description="Helical" evidence="6">
    <location>
        <begin position="382"/>
        <end position="402"/>
    </location>
</feature>
<dbReference type="Proteomes" id="UP000672032">
    <property type="component" value="Chromosome 8"/>
</dbReference>
<dbReference type="PANTHER" id="PTHR23051">
    <property type="entry name" value="SOLUTE CARRIER FAMILY 35, MEMBER F5"/>
    <property type="match status" value="1"/>
</dbReference>
<dbReference type="Pfam" id="PF13127">
    <property type="entry name" value="DUF3955"/>
    <property type="match status" value="1"/>
</dbReference>
<dbReference type="InterPro" id="IPR025016">
    <property type="entry name" value="DUF3955"/>
</dbReference>
<evidence type="ECO:0000256" key="4">
    <source>
        <dbReference type="ARBA" id="ARBA00023136"/>
    </source>
</evidence>
<protein>
    <recommendedName>
        <fullName evidence="7">DUF3955 domain-containing protein</fullName>
    </recommendedName>
</protein>
<dbReference type="PANTHER" id="PTHR23051:SF0">
    <property type="entry name" value="SOLUTE CARRIER FAMILY 35 MEMBER F5"/>
    <property type="match status" value="1"/>
</dbReference>
<evidence type="ECO:0000313" key="9">
    <source>
        <dbReference type="Proteomes" id="UP000672032"/>
    </source>
</evidence>
<dbReference type="SUPFAM" id="SSF103481">
    <property type="entry name" value="Multidrug resistance efflux transporter EmrE"/>
    <property type="match status" value="2"/>
</dbReference>
<feature type="transmembrane region" description="Helical" evidence="6">
    <location>
        <begin position="190"/>
        <end position="212"/>
    </location>
</feature>
<feature type="transmembrane region" description="Helical" evidence="6">
    <location>
        <begin position="281"/>
        <end position="304"/>
    </location>
</feature>
<feature type="region of interest" description="Disordered" evidence="5">
    <location>
        <begin position="158"/>
        <end position="180"/>
    </location>
</feature>
<comment type="subcellular location">
    <subcellularLocation>
        <location evidence="1">Membrane</location>
        <topology evidence="1">Multi-pass membrane protein</topology>
    </subcellularLocation>
</comment>
<feature type="transmembrane region" description="Helical" evidence="6">
    <location>
        <begin position="354"/>
        <end position="375"/>
    </location>
</feature>
<feature type="transmembrane region" description="Helical" evidence="6">
    <location>
        <begin position="50"/>
        <end position="72"/>
    </location>
</feature>
<proteinExistence type="predicted"/>
<feature type="transmembrane region" description="Helical" evidence="6">
    <location>
        <begin position="244"/>
        <end position="261"/>
    </location>
</feature>
<evidence type="ECO:0000256" key="5">
    <source>
        <dbReference type="SAM" id="MobiDB-lite"/>
    </source>
</evidence>
<dbReference type="GO" id="GO:0000329">
    <property type="term" value="C:fungal-type vacuole membrane"/>
    <property type="evidence" value="ECO:0007669"/>
    <property type="project" value="TreeGrafter"/>
</dbReference>
<accession>A0A8A3PQT0</accession>
<feature type="domain" description="DUF3955" evidence="7">
    <location>
        <begin position="47"/>
        <end position="99"/>
    </location>
</feature>
<evidence type="ECO:0000256" key="3">
    <source>
        <dbReference type="ARBA" id="ARBA00022989"/>
    </source>
</evidence>
<dbReference type="EMBL" id="CP063412">
    <property type="protein sequence ID" value="QSZ37235.1"/>
    <property type="molecule type" value="Genomic_DNA"/>
</dbReference>
<sequence>MSAPADPAIMQEPTQRLSLEGTITGTDSSKNMGFRAEVGLENIARRTLGMFLLGVTVFLWTSSNFLASYIFADDTYSKPYFVTYINTSFFAISLIPILLRISREHGWSHVKDSAVDYYHEQISEYRSALQNLRKGWRARESSREDQEYQSIGASDSRLVASSPDDLDAGSSLPQEQEKEGKLSVSETAKLSLEFSLLWFIANYLVAGCLEYTSVASSTILTSTSSIFTLLFGALIHVESFTVRKLLGVLASFVGIILISSVDLGSTDNDSNRGSFPHKSQAQIAIGDIMAFGSAVMYGLYAVVMKKRCGNEDRVDMPLFFGLVGLFNVVFLWPGFFLLHFTGVERFELPPTGKIWLIVLLNSLSSFISDYCWAYAMLLTTPLVVTVGLSMTIPLSLVGQLWLNDQTSTGVYWVGALVVLASFVFVNHESKEEEKKGPVVEERTIIPVVIVVDHDERGDDGAV</sequence>
<evidence type="ECO:0000256" key="6">
    <source>
        <dbReference type="SAM" id="Phobius"/>
    </source>
</evidence>
<feature type="transmembrane region" description="Helical" evidence="6">
    <location>
        <begin position="316"/>
        <end position="342"/>
    </location>
</feature>
<feature type="transmembrane region" description="Helical" evidence="6">
    <location>
        <begin position="84"/>
        <end position="101"/>
    </location>
</feature>
<organism evidence="8 9">
    <name type="scientific">Monilinia vaccinii-corymbosi</name>
    <dbReference type="NCBI Taxonomy" id="61207"/>
    <lineage>
        <taxon>Eukaryota</taxon>
        <taxon>Fungi</taxon>
        <taxon>Dikarya</taxon>
        <taxon>Ascomycota</taxon>
        <taxon>Pezizomycotina</taxon>
        <taxon>Leotiomycetes</taxon>
        <taxon>Helotiales</taxon>
        <taxon>Sclerotiniaceae</taxon>
        <taxon>Monilinia</taxon>
    </lineage>
</organism>
<keyword evidence="9" id="KW-1185">Reference proteome</keyword>
<reference evidence="8" key="1">
    <citation type="submission" date="2020-10" db="EMBL/GenBank/DDBJ databases">
        <title>Genome Sequence of Monilinia vaccinii-corymbosi Sheds Light on Mummy Berry Disease Infection of Blueberry and Mating Type.</title>
        <authorList>
            <person name="Yow A.G."/>
            <person name="Zhang Y."/>
            <person name="Bansal K."/>
            <person name="Eacker S.M."/>
            <person name="Sullivan S."/>
            <person name="Liachko I."/>
            <person name="Cubeta M.A."/>
            <person name="Rollins J.A."/>
            <person name="Ashrafi H."/>
        </authorList>
    </citation>
    <scope>NUCLEOTIDE SEQUENCE</scope>
    <source>
        <strain evidence="8">RL-1</strain>
    </source>
</reference>
<evidence type="ECO:0000259" key="7">
    <source>
        <dbReference type="Pfam" id="PF13127"/>
    </source>
</evidence>
<dbReference type="Pfam" id="PF16913">
    <property type="entry name" value="PUNUT"/>
    <property type="match status" value="1"/>
</dbReference>
<evidence type="ECO:0000256" key="2">
    <source>
        <dbReference type="ARBA" id="ARBA00022692"/>
    </source>
</evidence>
<evidence type="ECO:0000313" key="8">
    <source>
        <dbReference type="EMBL" id="QSZ37235.1"/>
    </source>
</evidence>